<dbReference type="Proteomes" id="UP000320176">
    <property type="component" value="Unassembled WGS sequence"/>
</dbReference>
<dbReference type="InterPro" id="IPR032675">
    <property type="entry name" value="LRR_dom_sf"/>
</dbReference>
<accession>A0A5C6ASR5</accession>
<evidence type="ECO:0000256" key="1">
    <source>
        <dbReference type="SAM" id="Phobius"/>
    </source>
</evidence>
<protein>
    <submittedName>
        <fullName evidence="2">Leucine Rich repeats (2 copies)</fullName>
    </submittedName>
</protein>
<gene>
    <name evidence="2" type="ORF">Pla52n_35170</name>
</gene>
<keyword evidence="1" id="KW-0812">Transmembrane</keyword>
<dbReference type="PANTHER" id="PTHR13318">
    <property type="entry name" value="PARTNER OF PAIRED, ISOFORM B-RELATED"/>
    <property type="match status" value="1"/>
</dbReference>
<feature type="transmembrane region" description="Helical" evidence="1">
    <location>
        <begin position="12"/>
        <end position="31"/>
    </location>
</feature>
<keyword evidence="1" id="KW-0472">Membrane</keyword>
<name>A0A5C6ASR5_9BACT</name>
<sequence length="258" mass="28032">MSRPATHSSRYLLYLFIGVGLGAAIGMLRIWSSPNESGTDNTPSADVRTESEPVEVTWQAVLNRVADESAETLQVSNFAIDDTSVQSLRDGFGFVETVIIDEGVITDDGVDAIADLPALRHLRLRKSPISDVGFKRLAECSSLMILNLPDAVCTPEGVATLAALPDLRQLRLGSDALTRETAAAVASIGSLRSVHLIGVPIDDEGLKQIAALPKLQSLYLDDSDVTPDGWEWLFQNHADLHVHVDQHHHDRDPSPHPH</sequence>
<organism evidence="2 3">
    <name type="scientific">Stieleria varia</name>
    <dbReference type="NCBI Taxonomy" id="2528005"/>
    <lineage>
        <taxon>Bacteria</taxon>
        <taxon>Pseudomonadati</taxon>
        <taxon>Planctomycetota</taxon>
        <taxon>Planctomycetia</taxon>
        <taxon>Pirellulales</taxon>
        <taxon>Pirellulaceae</taxon>
        <taxon>Stieleria</taxon>
    </lineage>
</organism>
<evidence type="ECO:0000313" key="3">
    <source>
        <dbReference type="Proteomes" id="UP000320176"/>
    </source>
</evidence>
<reference evidence="2 3" key="1">
    <citation type="submission" date="2019-02" db="EMBL/GenBank/DDBJ databases">
        <title>Deep-cultivation of Planctomycetes and their phenomic and genomic characterization uncovers novel biology.</title>
        <authorList>
            <person name="Wiegand S."/>
            <person name="Jogler M."/>
            <person name="Boedeker C."/>
            <person name="Pinto D."/>
            <person name="Vollmers J."/>
            <person name="Rivas-Marin E."/>
            <person name="Kohn T."/>
            <person name="Peeters S.H."/>
            <person name="Heuer A."/>
            <person name="Rast P."/>
            <person name="Oberbeckmann S."/>
            <person name="Bunk B."/>
            <person name="Jeske O."/>
            <person name="Meyerdierks A."/>
            <person name="Storesund J.E."/>
            <person name="Kallscheuer N."/>
            <person name="Luecker S."/>
            <person name="Lage O.M."/>
            <person name="Pohl T."/>
            <person name="Merkel B.J."/>
            <person name="Hornburger P."/>
            <person name="Mueller R.-W."/>
            <person name="Bruemmer F."/>
            <person name="Labrenz M."/>
            <person name="Spormann A.M."/>
            <person name="Op Den Camp H."/>
            <person name="Overmann J."/>
            <person name="Amann R."/>
            <person name="Jetten M.S.M."/>
            <person name="Mascher T."/>
            <person name="Medema M.H."/>
            <person name="Devos D.P."/>
            <person name="Kaster A.-K."/>
            <person name="Ovreas L."/>
            <person name="Rohde M."/>
            <person name="Galperin M.Y."/>
            <person name="Jogler C."/>
        </authorList>
    </citation>
    <scope>NUCLEOTIDE SEQUENCE [LARGE SCALE GENOMIC DNA]</scope>
    <source>
        <strain evidence="2 3">Pla52n</strain>
    </source>
</reference>
<dbReference type="GO" id="GO:0031146">
    <property type="term" value="P:SCF-dependent proteasomal ubiquitin-dependent protein catabolic process"/>
    <property type="evidence" value="ECO:0007669"/>
    <property type="project" value="TreeGrafter"/>
</dbReference>
<keyword evidence="1" id="KW-1133">Transmembrane helix</keyword>
<keyword evidence="3" id="KW-1185">Reference proteome</keyword>
<dbReference type="SUPFAM" id="SSF52047">
    <property type="entry name" value="RNI-like"/>
    <property type="match status" value="1"/>
</dbReference>
<comment type="caution">
    <text evidence="2">The sequence shown here is derived from an EMBL/GenBank/DDBJ whole genome shotgun (WGS) entry which is preliminary data.</text>
</comment>
<dbReference type="Gene3D" id="3.80.10.10">
    <property type="entry name" value="Ribonuclease Inhibitor"/>
    <property type="match status" value="1"/>
</dbReference>
<dbReference type="EMBL" id="SJPN01000004">
    <property type="protein sequence ID" value="TWU02467.1"/>
    <property type="molecule type" value="Genomic_DNA"/>
</dbReference>
<evidence type="ECO:0000313" key="2">
    <source>
        <dbReference type="EMBL" id="TWU02467.1"/>
    </source>
</evidence>
<dbReference type="AlphaFoldDB" id="A0A5C6ASR5"/>
<dbReference type="OrthoDB" id="232968at2"/>
<dbReference type="RefSeq" id="WP_146520792.1">
    <property type="nucleotide sequence ID" value="NZ_CP151726.1"/>
</dbReference>
<dbReference type="GO" id="GO:0019005">
    <property type="term" value="C:SCF ubiquitin ligase complex"/>
    <property type="evidence" value="ECO:0007669"/>
    <property type="project" value="TreeGrafter"/>
</dbReference>
<proteinExistence type="predicted"/>